<gene>
    <name evidence="6" type="ORF">Ctob_006629</name>
</gene>
<feature type="compositionally biased region" description="Basic and acidic residues" evidence="4">
    <location>
        <begin position="277"/>
        <end position="301"/>
    </location>
</feature>
<dbReference type="PANTHER" id="PTHR13312">
    <property type="entry name" value="HIV-INDUCED PROTEIN-7-LIKE PROTEASE"/>
    <property type="match status" value="1"/>
</dbReference>
<keyword evidence="3" id="KW-0788">Thiol protease</keyword>
<dbReference type="EMBL" id="JWZX01003299">
    <property type="protein sequence ID" value="KOO22221.1"/>
    <property type="molecule type" value="Genomic_DNA"/>
</dbReference>
<feature type="compositionally biased region" description="Basic and acidic residues" evidence="4">
    <location>
        <begin position="366"/>
        <end position="389"/>
    </location>
</feature>
<dbReference type="OrthoDB" id="415023at2759"/>
<evidence type="ECO:0000256" key="3">
    <source>
        <dbReference type="RuleBase" id="RU367104"/>
    </source>
</evidence>
<dbReference type="SUPFAM" id="SSF54001">
    <property type="entry name" value="Cysteine proteinases"/>
    <property type="match status" value="1"/>
</dbReference>
<feature type="domain" description="OTU" evidence="5">
    <location>
        <begin position="68"/>
        <end position="198"/>
    </location>
</feature>
<dbReference type="AlphaFoldDB" id="A0A0M0J6I7"/>
<accession>A0A0M0J6I7</accession>
<feature type="compositionally biased region" description="Basic and acidic residues" evidence="4">
    <location>
        <begin position="260"/>
        <end position="269"/>
    </location>
</feature>
<name>A0A0M0J6I7_9EUKA</name>
<dbReference type="InterPro" id="IPR003323">
    <property type="entry name" value="OTU_dom"/>
</dbReference>
<keyword evidence="3" id="KW-0833">Ubl conjugation pathway</keyword>
<dbReference type="GO" id="GO:0036503">
    <property type="term" value="P:ERAD pathway"/>
    <property type="evidence" value="ECO:0007669"/>
    <property type="project" value="TreeGrafter"/>
</dbReference>
<keyword evidence="3" id="KW-0645">Protease</keyword>
<evidence type="ECO:0000256" key="1">
    <source>
        <dbReference type="ARBA" id="ARBA00000707"/>
    </source>
</evidence>
<organism evidence="6 7">
    <name type="scientific">Chrysochromulina tobinii</name>
    <dbReference type="NCBI Taxonomy" id="1460289"/>
    <lineage>
        <taxon>Eukaryota</taxon>
        <taxon>Haptista</taxon>
        <taxon>Haptophyta</taxon>
        <taxon>Prymnesiophyceae</taxon>
        <taxon>Prymnesiales</taxon>
        <taxon>Chrysochromulinaceae</taxon>
        <taxon>Chrysochromulina</taxon>
    </lineage>
</organism>
<dbReference type="PROSITE" id="PS50802">
    <property type="entry name" value="OTU"/>
    <property type="match status" value="1"/>
</dbReference>
<feature type="region of interest" description="Disordered" evidence="4">
    <location>
        <begin position="350"/>
        <end position="389"/>
    </location>
</feature>
<dbReference type="CDD" id="cd22744">
    <property type="entry name" value="OTU"/>
    <property type="match status" value="1"/>
</dbReference>
<dbReference type="GO" id="GO:0005634">
    <property type="term" value="C:nucleus"/>
    <property type="evidence" value="ECO:0007669"/>
    <property type="project" value="TreeGrafter"/>
</dbReference>
<proteinExistence type="predicted"/>
<dbReference type="InterPro" id="IPR038765">
    <property type="entry name" value="Papain-like_cys_pep_sf"/>
</dbReference>
<dbReference type="Gene3D" id="3.90.70.80">
    <property type="match status" value="1"/>
</dbReference>
<dbReference type="EC" id="3.4.19.12" evidence="3"/>
<evidence type="ECO:0000256" key="2">
    <source>
        <dbReference type="ARBA" id="ARBA00022801"/>
    </source>
</evidence>
<dbReference type="GO" id="GO:0004843">
    <property type="term" value="F:cysteine-type deubiquitinase activity"/>
    <property type="evidence" value="ECO:0007669"/>
    <property type="project" value="UniProtKB-UniRule"/>
</dbReference>
<comment type="subcellular location">
    <subcellularLocation>
        <location evidence="3">Cytoplasm</location>
    </subcellularLocation>
</comment>
<keyword evidence="3" id="KW-0963">Cytoplasm</keyword>
<comment type="catalytic activity">
    <reaction evidence="1 3">
        <text>Thiol-dependent hydrolysis of ester, thioester, amide, peptide and isopeptide bonds formed by the C-terminal Gly of ubiquitin (a 76-residue protein attached to proteins as an intracellular targeting signal).</text>
        <dbReference type="EC" id="3.4.19.12"/>
    </reaction>
</comment>
<protein>
    <recommendedName>
        <fullName evidence="3">Ubiquitin thioesterase OTU</fullName>
        <ecNumber evidence="3">3.4.19.12</ecNumber>
    </recommendedName>
</protein>
<dbReference type="Proteomes" id="UP000037460">
    <property type="component" value="Unassembled WGS sequence"/>
</dbReference>
<dbReference type="GO" id="GO:0005829">
    <property type="term" value="C:cytosol"/>
    <property type="evidence" value="ECO:0007669"/>
    <property type="project" value="TreeGrafter"/>
</dbReference>
<comment type="caution">
    <text evidence="6">The sequence shown here is derived from an EMBL/GenBank/DDBJ whole genome shotgun (WGS) entry which is preliminary data.</text>
</comment>
<evidence type="ECO:0000313" key="6">
    <source>
        <dbReference type="EMBL" id="KOO22221.1"/>
    </source>
</evidence>
<feature type="compositionally biased region" description="Basic and acidic residues" evidence="4">
    <location>
        <begin position="350"/>
        <end position="359"/>
    </location>
</feature>
<dbReference type="GO" id="GO:0030968">
    <property type="term" value="P:endoplasmic reticulum unfolded protein response"/>
    <property type="evidence" value="ECO:0007669"/>
    <property type="project" value="TreeGrafter"/>
</dbReference>
<sequence>MIYSINPILQTNIGSPRTRIVGEPIVATAPRVDEKPYATRTTEQTERSTASPITVIHDNTPRADIFTGKPKRVDKDGACLFSSLGGQHAKKLVREALGDWLKKNPHFPIYTTTLAQYVMGETGETWSVYCARMQSDRTWGGLPELVAASQVWRRVVRVFENIGDGLYVLRAVLGEEGFYTVAIDLVLEKNHYDALTEVHQAKMIQPEKVAEACPPKTTPIEALTLELKALGRLKELESCLRPKMPEQLVEPSTPEKIVEPTEPEIEHKAPTQLVEPVEPKPESKAPEQPAKPKAERKARKELVERQVLDDLAERKELKELEEHKARERHAMRKFIELLELVSAEVKILEERKGEGKVPDHLTVPKAEPEAKDLGARKQPKHYESRKGGS</sequence>
<keyword evidence="2 3" id="KW-0378">Hydrolase</keyword>
<comment type="function">
    <text evidence="3">Hydrolase that can remove conjugated ubiquitin from proteins and may therefore play an important regulatory role at the level of protein turnover by preventing degradation.</text>
</comment>
<evidence type="ECO:0000313" key="7">
    <source>
        <dbReference type="Proteomes" id="UP000037460"/>
    </source>
</evidence>
<reference evidence="7" key="1">
    <citation type="journal article" date="2015" name="PLoS Genet.">
        <title>Genome Sequence and Transcriptome Analyses of Chrysochromulina tobin: Metabolic Tools for Enhanced Algal Fitness in the Prominent Order Prymnesiales (Haptophyceae).</title>
        <authorList>
            <person name="Hovde B.T."/>
            <person name="Deodato C.R."/>
            <person name="Hunsperger H.M."/>
            <person name="Ryken S.A."/>
            <person name="Yost W."/>
            <person name="Jha R.K."/>
            <person name="Patterson J."/>
            <person name="Monnat R.J. Jr."/>
            <person name="Barlow S.B."/>
            <person name="Starkenburg S.R."/>
            <person name="Cattolico R.A."/>
        </authorList>
    </citation>
    <scope>NUCLEOTIDE SEQUENCE</scope>
    <source>
        <strain evidence="7">CCMP291</strain>
    </source>
</reference>
<dbReference type="PANTHER" id="PTHR13312:SF0">
    <property type="entry name" value="UBIQUITIN THIOESTERASE OTU1"/>
    <property type="match status" value="1"/>
</dbReference>
<keyword evidence="7" id="KW-1185">Reference proteome</keyword>
<evidence type="ECO:0000256" key="4">
    <source>
        <dbReference type="SAM" id="MobiDB-lite"/>
    </source>
</evidence>
<evidence type="ECO:0000259" key="5">
    <source>
        <dbReference type="PROSITE" id="PS50802"/>
    </source>
</evidence>
<dbReference type="GO" id="GO:0016579">
    <property type="term" value="P:protein deubiquitination"/>
    <property type="evidence" value="ECO:0007669"/>
    <property type="project" value="TreeGrafter"/>
</dbReference>
<feature type="region of interest" description="Disordered" evidence="4">
    <location>
        <begin position="260"/>
        <end position="301"/>
    </location>
</feature>